<feature type="compositionally biased region" description="Low complexity" evidence="1">
    <location>
        <begin position="1151"/>
        <end position="1161"/>
    </location>
</feature>
<feature type="region of interest" description="Disordered" evidence="1">
    <location>
        <begin position="1"/>
        <end position="58"/>
    </location>
</feature>
<evidence type="ECO:0000256" key="1">
    <source>
        <dbReference type="SAM" id="MobiDB-lite"/>
    </source>
</evidence>
<feature type="compositionally biased region" description="Basic and acidic residues" evidence="1">
    <location>
        <begin position="571"/>
        <end position="580"/>
    </location>
</feature>
<feature type="region of interest" description="Disordered" evidence="1">
    <location>
        <begin position="517"/>
        <end position="540"/>
    </location>
</feature>
<feature type="region of interest" description="Disordered" evidence="1">
    <location>
        <begin position="1151"/>
        <end position="1188"/>
    </location>
</feature>
<feature type="compositionally biased region" description="Basic and acidic residues" evidence="1">
    <location>
        <begin position="276"/>
        <end position="298"/>
    </location>
</feature>
<dbReference type="PANTHER" id="PTHR31115:SF2">
    <property type="entry name" value="OS05G0107300 PROTEIN"/>
    <property type="match status" value="1"/>
</dbReference>
<feature type="compositionally biased region" description="Polar residues" evidence="1">
    <location>
        <begin position="641"/>
        <end position="655"/>
    </location>
</feature>
<proteinExistence type="predicted"/>
<dbReference type="Proteomes" id="UP001419268">
    <property type="component" value="Unassembled WGS sequence"/>
</dbReference>
<reference evidence="2 3" key="1">
    <citation type="submission" date="2024-01" db="EMBL/GenBank/DDBJ databases">
        <title>Genome assemblies of Stephania.</title>
        <authorList>
            <person name="Yang L."/>
        </authorList>
    </citation>
    <scope>NUCLEOTIDE SEQUENCE [LARGE SCALE GENOMIC DNA]</scope>
    <source>
        <strain evidence="2">JXDWG</strain>
        <tissue evidence="2">Leaf</tissue>
    </source>
</reference>
<name>A0AAP0KQ88_9MAGN</name>
<feature type="compositionally biased region" description="Polar residues" evidence="1">
    <location>
        <begin position="10"/>
        <end position="27"/>
    </location>
</feature>
<feature type="region of interest" description="Disordered" evidence="1">
    <location>
        <begin position="571"/>
        <end position="661"/>
    </location>
</feature>
<comment type="caution">
    <text evidence="2">The sequence shown here is derived from an EMBL/GenBank/DDBJ whole genome shotgun (WGS) entry which is preliminary data.</text>
</comment>
<gene>
    <name evidence="2" type="ORF">Scep_003306</name>
</gene>
<evidence type="ECO:0000313" key="3">
    <source>
        <dbReference type="Proteomes" id="UP001419268"/>
    </source>
</evidence>
<protein>
    <submittedName>
        <fullName evidence="2">Uncharacterized protein</fullName>
    </submittedName>
</protein>
<keyword evidence="3" id="KW-1185">Reference proteome</keyword>
<feature type="compositionally biased region" description="Polar residues" evidence="1">
    <location>
        <begin position="391"/>
        <end position="427"/>
    </location>
</feature>
<dbReference type="EMBL" id="JBBNAG010000002">
    <property type="protein sequence ID" value="KAK9156732.1"/>
    <property type="molecule type" value="Genomic_DNA"/>
</dbReference>
<dbReference type="PANTHER" id="PTHR31115">
    <property type="entry name" value="OS05G0107300 PROTEIN"/>
    <property type="match status" value="1"/>
</dbReference>
<feature type="region of interest" description="Disordered" evidence="1">
    <location>
        <begin position="275"/>
        <end position="455"/>
    </location>
</feature>
<feature type="compositionally biased region" description="Basic and acidic residues" evidence="1">
    <location>
        <begin position="1170"/>
        <end position="1180"/>
    </location>
</feature>
<evidence type="ECO:0000313" key="2">
    <source>
        <dbReference type="EMBL" id="KAK9156732.1"/>
    </source>
</evidence>
<accession>A0AAP0KQ88</accession>
<organism evidence="2 3">
    <name type="scientific">Stephania cephalantha</name>
    <dbReference type="NCBI Taxonomy" id="152367"/>
    <lineage>
        <taxon>Eukaryota</taxon>
        <taxon>Viridiplantae</taxon>
        <taxon>Streptophyta</taxon>
        <taxon>Embryophyta</taxon>
        <taxon>Tracheophyta</taxon>
        <taxon>Spermatophyta</taxon>
        <taxon>Magnoliopsida</taxon>
        <taxon>Ranunculales</taxon>
        <taxon>Menispermaceae</taxon>
        <taxon>Menispermoideae</taxon>
        <taxon>Cissampelideae</taxon>
        <taxon>Stephania</taxon>
    </lineage>
</organism>
<sequence>MAGSTRFELSASSPEGSAFNSSYTNVPRGNYSGANLERSGSFREAVESRNANSGQGLGKVSASSLMEMPLAQFLALEPITMGDQKFTRTGEARRVLGLTLGSGSEDHSFGVAHLKASPLIASEELKRLKASVLDTSNKARDRAKKLVESISKLDKYRHTVLSRKRSNERSGGANMLKMGIQLHQNPPDLVPQRLEDRTKHLVLNKRARSSIVDSEGRSSVISRQPAIMDKDMVRAGSGGGSVQVEEKIRGLPAAGEGWDKKMKRKRSVGTMVARAMDGDRELKRVMHPKLGSDPRPRSSEAQGFGLGPSNGASGINKVDGASQLSTSNTRATHRNELENASFSNDRKDRSTILDKERSISKGNNRSNVREDGQAGSPNPITKGKASRAPRTGSSVLNSSPHFSRTSGTLDGWEQSSTVSKVQSTGGPNNRKRPVPTGSSSPPVAQWVGQRPQKISRTRRANLVSHMSNHDDSHMSSEGFPAPDVGARISSSETSGPLMLRGASSNTQQFKMKLEHVPSPVGLSESEESGAGEIRLKEKGTDNDEIVEKSISAVEKVSSFLLPSKKNHKLSAKEEIGDGVRRQGRSGRGSSLSRSCIIPAKEKFENPGISRALQSTRAGPDKSESKSGRPPSKKQSDRKASNRSGHLLNSCSSDMTGESDDDREELLAAANSVHNARFAAYSGPFWKKLQPLFVSISAEQNAYLKQQLNLAKELDENLWHFFSADHDALGEVVQKEVASSQSFELIKKQEIKLNGVGLEESAQKLGLVDQLSEIDVSSEKLDDEKKLDVIPLYQRILSALIGDDEAVERNRKVDCKNAPFQGASDSPVSGALINLDAELPQGDNVGSEVESEVEFRPRKYHLVDTFSCDGSVASNSLKSSSMPSPLCSDELWTGDESLVHSDGVVSGFSQNSLDGPQSLRTSNACVPSIEYQYEHMCMEDRLLMELHSIGIYPEPDLAEGEEINKNIAACKMGLFEQVGKKRKQLSRIDKEVQEDGGKKLRNHEQSAMDSLVEMAYRKRMACRGNNASKSGFGKISKKAALAFVKRTVARCQKFEDTGASCFSEPGLQDALSAPPYAESRFNDGVCGKVMAEVHNNQVESRTSAVGNKLDRVSSDAFQAFSHSPDPAFMRHDPLSNRGKKKEVLLDDVAGSAASRASSGLGSTLVGGAKGRRSERDRDQNKHMSTRNSVAKVGRPALGTRGERKTKTKPKQKIAQLSTSGTGLLGLIQESTPVYPELHGSNGKMNDAIIKVNRENNSLLSGNTPQDSSKETEETADFTNLQLHDIDSIEDLGAGNLAAHQDLSSWLNFDEDGLQDHDSMGLEIPMDDLSELNMIM</sequence>
<feature type="compositionally biased region" description="Basic and acidic residues" evidence="1">
    <location>
        <begin position="344"/>
        <end position="359"/>
    </location>
</feature>